<dbReference type="InterPro" id="IPR036412">
    <property type="entry name" value="HAD-like_sf"/>
</dbReference>
<dbReference type="SFLD" id="SFLDS00003">
    <property type="entry name" value="Haloacid_Dehalogenase"/>
    <property type="match status" value="1"/>
</dbReference>
<comment type="caution">
    <text evidence="14">The sequence shown here is derived from an EMBL/GenBank/DDBJ whole genome shotgun (WGS) entry which is preliminary data.</text>
</comment>
<feature type="compositionally biased region" description="Basic and acidic residues" evidence="12">
    <location>
        <begin position="1"/>
        <end position="12"/>
    </location>
</feature>
<dbReference type="GO" id="GO:0006564">
    <property type="term" value="P:L-serine biosynthetic process"/>
    <property type="evidence" value="ECO:0007669"/>
    <property type="project" value="UniProtKB-KW"/>
</dbReference>
<dbReference type="InterPro" id="IPR004469">
    <property type="entry name" value="PSP"/>
</dbReference>
<evidence type="ECO:0000259" key="13">
    <source>
        <dbReference type="SMART" id="SM01100"/>
    </source>
</evidence>
<sequence length="420" mass="47126">MNFFRKKDKESQDMSNSNSMASNSTASLQSGLKKANGNESTDQISVSSKSTAASARADFDLTEEQQAQYDAVLKHFQEYIKTEIPVNDQPRAATHPVLDVEKSWLTKECFLRYLRATKWKTDAAIKRIEESLIWRRTFGVVYIEGHTDEAKKLTPELVEPENLTVEPEHPEAIETFIKNEILTIPKEYDIIFQRQSTRQDKKLFIFDMDSTLIYQEVIELIAAYANIEDKVAEITERAMNGELDFNQSLQQRVLLLKGIDSTSIWEELKEKIKITKGARELCKALKKLNVVMGVCSGGFIPLALYVKEQLGLDYAYANQLGTTADLKLDGTTNGPVVNGDKKAQLLLEIADKHSINPKDAVAVGDGANDLKMMSVAGWGVAWNAKPTVQKQAPSCLNSDSLQDILYIMGYTDEQIQDLIN</sequence>
<evidence type="ECO:0000256" key="5">
    <source>
        <dbReference type="ARBA" id="ARBA00022605"/>
    </source>
</evidence>
<dbReference type="SUPFAM" id="SSF56784">
    <property type="entry name" value="HAD-like"/>
    <property type="match status" value="1"/>
</dbReference>
<dbReference type="Gene3D" id="3.40.50.1000">
    <property type="entry name" value="HAD superfamily/HAD-like"/>
    <property type="match status" value="1"/>
</dbReference>
<gene>
    <name evidence="14" type="ORF">QCA50_012852</name>
</gene>
<accession>A0AAW0G2M1</accession>
<keyword evidence="5" id="KW-0028">Amino-acid biosynthesis</keyword>
<evidence type="ECO:0000256" key="1">
    <source>
        <dbReference type="ARBA" id="ARBA00001946"/>
    </source>
</evidence>
<evidence type="ECO:0000256" key="7">
    <source>
        <dbReference type="ARBA" id="ARBA00022801"/>
    </source>
</evidence>
<dbReference type="InterPro" id="IPR050582">
    <property type="entry name" value="HAD-like_SerB"/>
</dbReference>
<dbReference type="CDD" id="cd07500">
    <property type="entry name" value="HAD_PSP"/>
    <property type="match status" value="1"/>
</dbReference>
<dbReference type="PANTHER" id="PTHR43344">
    <property type="entry name" value="PHOSPHOSERINE PHOSPHATASE"/>
    <property type="match status" value="1"/>
</dbReference>
<dbReference type="Gene3D" id="1.10.8.20">
    <property type="entry name" value="N-terminal domain of phosphatidylinositol transfer protein sec14p"/>
    <property type="match status" value="1"/>
</dbReference>
<dbReference type="NCBIfam" id="TIGR01488">
    <property type="entry name" value="HAD-SF-IB"/>
    <property type="match status" value="1"/>
</dbReference>
<protein>
    <recommendedName>
        <fullName evidence="4">phosphoserine phosphatase</fullName>
        <ecNumber evidence="4">3.1.3.3</ecNumber>
    </recommendedName>
    <alternativeName>
        <fullName evidence="10">O-phosphoserine phosphohydrolase</fullName>
    </alternativeName>
</protein>
<dbReference type="Pfam" id="PF03765">
    <property type="entry name" value="CRAL_TRIO_N"/>
    <property type="match status" value="1"/>
</dbReference>
<dbReference type="InterPro" id="IPR023214">
    <property type="entry name" value="HAD_sf"/>
</dbReference>
<feature type="active site" description="Nucleophile" evidence="11">
    <location>
        <position position="207"/>
    </location>
</feature>
<evidence type="ECO:0000256" key="12">
    <source>
        <dbReference type="SAM" id="MobiDB-lite"/>
    </source>
</evidence>
<dbReference type="NCBIfam" id="TIGR00338">
    <property type="entry name" value="serB"/>
    <property type="match status" value="1"/>
</dbReference>
<evidence type="ECO:0000256" key="11">
    <source>
        <dbReference type="PIRSR" id="PIRSR604469-1"/>
    </source>
</evidence>
<evidence type="ECO:0000313" key="15">
    <source>
        <dbReference type="Proteomes" id="UP001385951"/>
    </source>
</evidence>
<dbReference type="InterPro" id="IPR011074">
    <property type="entry name" value="CRAL/TRIO_N_dom"/>
</dbReference>
<dbReference type="SFLD" id="SFLDG01137">
    <property type="entry name" value="C1.6.1:_Phosphoserine_Phosphat"/>
    <property type="match status" value="1"/>
</dbReference>
<evidence type="ECO:0000313" key="14">
    <source>
        <dbReference type="EMBL" id="KAK7683881.1"/>
    </source>
</evidence>
<name>A0AAW0G2M1_9APHY</name>
<evidence type="ECO:0000256" key="2">
    <source>
        <dbReference type="ARBA" id="ARBA00005135"/>
    </source>
</evidence>
<dbReference type="EMBL" id="JASBNA010000028">
    <property type="protein sequence ID" value="KAK7683881.1"/>
    <property type="molecule type" value="Genomic_DNA"/>
</dbReference>
<comment type="cofactor">
    <cofactor evidence="1">
        <name>Mg(2+)</name>
        <dbReference type="ChEBI" id="CHEBI:18420"/>
    </cofactor>
</comment>
<evidence type="ECO:0000256" key="3">
    <source>
        <dbReference type="ARBA" id="ARBA00009184"/>
    </source>
</evidence>
<comment type="pathway">
    <text evidence="2">Amino-acid biosynthesis; L-serine biosynthesis; L-serine from 3-phospho-D-glycerate: step 3/3.</text>
</comment>
<organism evidence="14 15">
    <name type="scientific">Cerrena zonata</name>
    <dbReference type="NCBI Taxonomy" id="2478898"/>
    <lineage>
        <taxon>Eukaryota</taxon>
        <taxon>Fungi</taxon>
        <taxon>Dikarya</taxon>
        <taxon>Basidiomycota</taxon>
        <taxon>Agaricomycotina</taxon>
        <taxon>Agaricomycetes</taxon>
        <taxon>Polyporales</taxon>
        <taxon>Cerrenaceae</taxon>
        <taxon>Cerrena</taxon>
    </lineage>
</organism>
<keyword evidence="8" id="KW-0460">Magnesium</keyword>
<evidence type="ECO:0000256" key="8">
    <source>
        <dbReference type="ARBA" id="ARBA00022842"/>
    </source>
</evidence>
<dbReference type="EC" id="3.1.3.3" evidence="4"/>
<evidence type="ECO:0000256" key="4">
    <source>
        <dbReference type="ARBA" id="ARBA00012640"/>
    </source>
</evidence>
<evidence type="ECO:0000256" key="6">
    <source>
        <dbReference type="ARBA" id="ARBA00022723"/>
    </source>
</evidence>
<dbReference type="SFLD" id="SFLDG01136">
    <property type="entry name" value="C1.6:_Phosphoserine_Phosphatas"/>
    <property type="match status" value="1"/>
</dbReference>
<feature type="region of interest" description="Disordered" evidence="12">
    <location>
        <begin position="1"/>
        <end position="47"/>
    </location>
</feature>
<feature type="compositionally biased region" description="Low complexity" evidence="12">
    <location>
        <begin position="14"/>
        <end position="27"/>
    </location>
</feature>
<feature type="domain" description="CRAL/TRIO N-terminal" evidence="13">
    <location>
        <begin position="106"/>
        <end position="131"/>
    </location>
</feature>
<dbReference type="SFLD" id="SFLDF00029">
    <property type="entry name" value="phosphoserine_phosphatase"/>
    <property type="match status" value="1"/>
</dbReference>
<comment type="similarity">
    <text evidence="3">Belongs to the HAD-like hydrolase superfamily. SerB family.</text>
</comment>
<feature type="compositionally biased region" description="Polar residues" evidence="12">
    <location>
        <begin position="37"/>
        <end position="47"/>
    </location>
</feature>
<keyword evidence="9" id="KW-0718">Serine biosynthesis</keyword>
<reference evidence="14 15" key="1">
    <citation type="submission" date="2022-09" db="EMBL/GenBank/DDBJ databases">
        <authorList>
            <person name="Palmer J.M."/>
        </authorList>
    </citation>
    <scope>NUCLEOTIDE SEQUENCE [LARGE SCALE GENOMIC DNA]</scope>
    <source>
        <strain evidence="14 15">DSM 7382</strain>
    </source>
</reference>
<dbReference type="InterPro" id="IPR036273">
    <property type="entry name" value="CRAL/TRIO_N_dom_sf"/>
</dbReference>
<dbReference type="Proteomes" id="UP001385951">
    <property type="component" value="Unassembled WGS sequence"/>
</dbReference>
<dbReference type="GO" id="GO:0005737">
    <property type="term" value="C:cytoplasm"/>
    <property type="evidence" value="ECO:0007669"/>
    <property type="project" value="TreeGrafter"/>
</dbReference>
<evidence type="ECO:0000256" key="9">
    <source>
        <dbReference type="ARBA" id="ARBA00023299"/>
    </source>
</evidence>
<dbReference type="GO" id="GO:0036424">
    <property type="term" value="F:L-phosphoserine phosphatase activity"/>
    <property type="evidence" value="ECO:0007669"/>
    <property type="project" value="InterPro"/>
</dbReference>
<dbReference type="SUPFAM" id="SSF46938">
    <property type="entry name" value="CRAL/TRIO N-terminal domain"/>
    <property type="match status" value="1"/>
</dbReference>
<keyword evidence="15" id="KW-1185">Reference proteome</keyword>
<dbReference type="AlphaFoldDB" id="A0AAW0G2M1"/>
<dbReference type="SMART" id="SM01100">
    <property type="entry name" value="CRAL_TRIO_N"/>
    <property type="match status" value="1"/>
</dbReference>
<keyword evidence="6" id="KW-0479">Metal-binding</keyword>
<proteinExistence type="inferred from homology"/>
<dbReference type="Pfam" id="PF00702">
    <property type="entry name" value="Hydrolase"/>
    <property type="match status" value="1"/>
</dbReference>
<keyword evidence="7" id="KW-0378">Hydrolase</keyword>
<dbReference type="GO" id="GO:0000287">
    <property type="term" value="F:magnesium ion binding"/>
    <property type="evidence" value="ECO:0007669"/>
    <property type="project" value="TreeGrafter"/>
</dbReference>
<evidence type="ECO:0000256" key="10">
    <source>
        <dbReference type="ARBA" id="ARBA00031693"/>
    </source>
</evidence>
<feature type="active site" description="Proton donor" evidence="11">
    <location>
        <position position="209"/>
    </location>
</feature>
<dbReference type="PANTHER" id="PTHR43344:SF2">
    <property type="entry name" value="PHOSPHOSERINE PHOSPHATASE"/>
    <property type="match status" value="1"/>
</dbReference>